<feature type="region of interest" description="Disordered" evidence="1">
    <location>
        <begin position="43"/>
        <end position="66"/>
    </location>
</feature>
<sequence length="109" mass="11928">KPAPPPCCGFCGSDFHEEKVCPERRRYQVDVEDNQKVAAINVPPEIHTDEDGTAEEPSEESGAGEEAQWVRILYQNPPPPSGMSPDPLTIKVTLQLEGEPQEMIVDTGA</sequence>
<reference evidence="2" key="1">
    <citation type="submission" date="2014-09" db="EMBL/GenBank/DDBJ databases">
        <authorList>
            <person name="Magalhaes I.L.F."/>
            <person name="Oliveira U."/>
            <person name="Santos F.R."/>
            <person name="Vidigal T.H.D.A."/>
            <person name="Brescovit A.D."/>
            <person name="Santos A.J."/>
        </authorList>
    </citation>
    <scope>NUCLEOTIDE SEQUENCE</scope>
</reference>
<feature type="compositionally biased region" description="Acidic residues" evidence="1">
    <location>
        <begin position="51"/>
        <end position="63"/>
    </location>
</feature>
<feature type="non-terminal residue" evidence="2">
    <location>
        <position position="109"/>
    </location>
</feature>
<accession>A0A0K8SH05</accession>
<feature type="non-terminal residue" evidence="2">
    <location>
        <position position="1"/>
    </location>
</feature>
<dbReference type="EMBL" id="GBRD01013766">
    <property type="protein sequence ID" value="JAG52060.1"/>
    <property type="molecule type" value="Transcribed_RNA"/>
</dbReference>
<evidence type="ECO:0000313" key="2">
    <source>
        <dbReference type="EMBL" id="JAG52060.1"/>
    </source>
</evidence>
<dbReference type="AlphaFoldDB" id="A0A0K8SH05"/>
<organism evidence="2">
    <name type="scientific">Lygus hesperus</name>
    <name type="common">Western plant bug</name>
    <dbReference type="NCBI Taxonomy" id="30085"/>
    <lineage>
        <taxon>Eukaryota</taxon>
        <taxon>Metazoa</taxon>
        <taxon>Ecdysozoa</taxon>
        <taxon>Arthropoda</taxon>
        <taxon>Hexapoda</taxon>
        <taxon>Insecta</taxon>
        <taxon>Pterygota</taxon>
        <taxon>Neoptera</taxon>
        <taxon>Paraneoptera</taxon>
        <taxon>Hemiptera</taxon>
        <taxon>Heteroptera</taxon>
        <taxon>Panheteroptera</taxon>
        <taxon>Cimicomorpha</taxon>
        <taxon>Miridae</taxon>
        <taxon>Mirini</taxon>
        <taxon>Lygus</taxon>
    </lineage>
</organism>
<proteinExistence type="predicted"/>
<evidence type="ECO:0000256" key="1">
    <source>
        <dbReference type="SAM" id="MobiDB-lite"/>
    </source>
</evidence>
<protein>
    <submittedName>
        <fullName evidence="2">Uncharacterized protein</fullName>
    </submittedName>
</protein>
<name>A0A0K8SH05_LYGHE</name>